<dbReference type="Pfam" id="PF06133">
    <property type="entry name" value="Com_YlbF"/>
    <property type="match status" value="1"/>
</dbReference>
<dbReference type="EMBL" id="JAJEQM010000015">
    <property type="protein sequence ID" value="MCC2211262.1"/>
    <property type="molecule type" value="Genomic_DNA"/>
</dbReference>
<dbReference type="AlphaFoldDB" id="A0AAE3E0G7"/>
<proteinExistence type="predicted"/>
<dbReference type="SUPFAM" id="SSF158622">
    <property type="entry name" value="YheA/YmcA-like"/>
    <property type="match status" value="1"/>
</dbReference>
<sequence length="126" mass="14607">MNEIIEKTRELGELIQNSEEMKNAKNAEILQENDDEAQALLKEFNLQRMNLARDMQNNKISREEAIQKNNEAFEEMLEKSESIKKYIDAKKEFDAMVNQVNQMLNFYITGQDPNCTHDCSTCGGCH</sequence>
<dbReference type="RefSeq" id="WP_022230627.1">
    <property type="nucleotide sequence ID" value="NZ_JAJEQM010000015.1"/>
</dbReference>
<gene>
    <name evidence="1" type="ORF">LKE05_10735</name>
</gene>
<protein>
    <submittedName>
        <fullName evidence="1">YlbF family regulator</fullName>
    </submittedName>
</protein>
<dbReference type="Gene3D" id="1.20.1500.10">
    <property type="entry name" value="YheA/YmcA-like"/>
    <property type="match status" value="1"/>
</dbReference>
<dbReference type="Proteomes" id="UP001198242">
    <property type="component" value="Unassembled WGS sequence"/>
</dbReference>
<keyword evidence="2" id="KW-1185">Reference proteome</keyword>
<name>A0AAE3E0G7_9FIRM</name>
<dbReference type="InterPro" id="IPR010368">
    <property type="entry name" value="Com_YlbF"/>
</dbReference>
<organism evidence="1 2">
    <name type="scientific">Hominilimicola fabiformis</name>
    <dbReference type="NCBI Taxonomy" id="2885356"/>
    <lineage>
        <taxon>Bacteria</taxon>
        <taxon>Bacillati</taxon>
        <taxon>Bacillota</taxon>
        <taxon>Clostridia</taxon>
        <taxon>Eubacteriales</taxon>
        <taxon>Oscillospiraceae</taxon>
        <taxon>Hominilimicola</taxon>
    </lineage>
</organism>
<dbReference type="InterPro" id="IPR023378">
    <property type="entry name" value="YheA/YmcA-like_dom_sf"/>
</dbReference>
<evidence type="ECO:0000313" key="1">
    <source>
        <dbReference type="EMBL" id="MCC2211262.1"/>
    </source>
</evidence>
<reference evidence="1 2" key="1">
    <citation type="submission" date="2021-10" db="EMBL/GenBank/DDBJ databases">
        <title>Anaerobic single-cell dispensing facilitates the cultivation of human gut bacteria.</title>
        <authorList>
            <person name="Afrizal A."/>
        </authorList>
    </citation>
    <scope>NUCLEOTIDE SEQUENCE [LARGE SCALE GENOMIC DNA]</scope>
    <source>
        <strain evidence="1 2">CLA-AA-H232</strain>
    </source>
</reference>
<comment type="caution">
    <text evidence="1">The sequence shown here is derived from an EMBL/GenBank/DDBJ whole genome shotgun (WGS) entry which is preliminary data.</text>
</comment>
<accession>A0AAE3E0G7</accession>
<evidence type="ECO:0000313" key="2">
    <source>
        <dbReference type="Proteomes" id="UP001198242"/>
    </source>
</evidence>